<evidence type="ECO:0000259" key="3">
    <source>
        <dbReference type="Pfam" id="PF12509"/>
    </source>
</evidence>
<dbReference type="GO" id="GO:0097355">
    <property type="term" value="P:protein localization to heterochromatin"/>
    <property type="evidence" value="ECO:0007669"/>
    <property type="project" value="TreeGrafter"/>
</dbReference>
<name>A0A7J7WEW7_PIPKU</name>
<feature type="domain" description="TASOR pseudo-PARP" evidence="3">
    <location>
        <begin position="173"/>
        <end position="323"/>
    </location>
</feature>
<proteinExistence type="inferred from homology"/>
<gene>
    <name evidence="6" type="ORF">mPipKuh1_017084</name>
</gene>
<dbReference type="PANTHER" id="PTHR16207:SF1">
    <property type="entry name" value="PROTEIN TASOR"/>
    <property type="match status" value="1"/>
</dbReference>
<dbReference type="Gene3D" id="3.90.228.10">
    <property type="match status" value="1"/>
</dbReference>
<dbReference type="Pfam" id="PF24630">
    <property type="entry name" value="PIN_TASOR"/>
    <property type="match status" value="1"/>
</dbReference>
<evidence type="ECO:0000313" key="6">
    <source>
        <dbReference type="EMBL" id="KAF6335861.1"/>
    </source>
</evidence>
<dbReference type="PANTHER" id="PTHR16207">
    <property type="entry name" value="SET DOMAIN-CONTAINING PROTEIN"/>
    <property type="match status" value="1"/>
</dbReference>
<organism evidence="6 7">
    <name type="scientific">Pipistrellus kuhlii</name>
    <name type="common">Kuhl's pipistrelle</name>
    <dbReference type="NCBI Taxonomy" id="59472"/>
    <lineage>
        <taxon>Eukaryota</taxon>
        <taxon>Metazoa</taxon>
        <taxon>Chordata</taxon>
        <taxon>Craniata</taxon>
        <taxon>Vertebrata</taxon>
        <taxon>Euteleostomi</taxon>
        <taxon>Mammalia</taxon>
        <taxon>Eutheria</taxon>
        <taxon>Laurasiatheria</taxon>
        <taxon>Chiroptera</taxon>
        <taxon>Yangochiroptera</taxon>
        <taxon>Vespertilionidae</taxon>
        <taxon>Pipistrellus</taxon>
    </lineage>
</organism>
<sequence>MATAAETEASPPTDPSCESGGGGGGDEEMKRALPQPESSPQNGGGGGGGPSIWEPGSGGGGGAAPEETAAPATASVSQEQPRDSAEAGAAALPKGLEEPEKPVRRIFQIPRKSREKKALFQPLTPGSREFEDVLNILHSSYLEPTSVTNFNYKCACLVHNELLEKEFTEKRRELKFDGRSDKELSESYAFLMVNRYQVQSICEKGLQVGQSKITILGSPSMGIYLSRYPDLLQANPLEAGTVGDVIIFKIMKGKIKSIYEPMGVKSLESKSALDPTPKHECHVSKNANRITSLLAYRAYELTQYYFYEYGFDELRRRPRHVCPYAVVSFTYQDDIQPPKFVPSLRSNSFNADRNTDKFHYTLWKGQLLNKGKLLCYISLRSATRAFLPIKLPEKLDVETVMSIDHLKQKIPPALFYREAYFGSNEVLKNGMYCSLYEVIEKTRIGSNMESLLQKLEKEKLVLVKPLGDRGYLFLLSPFQMASPYEHQTARSRILHALFLFQESRGIVTSQKGSTNVAPPERHESMQDILKITQFLQFALIRCRKEFKNINSINFHSVVEKYVSEFFKRGFGSGKREFTMFPYDSRLDDKKFLYPAPRNKSHIDDCLRTYIFRPEMYQLPICQLKELFEDNRKLQQFGQLSDYEGHEEMNGTKKKFGKRNNSRAETIKPGKQKSSHSLDYDKDRVKELINLIQSRKKNVGGDSDTEDTRSKTVLKRKLEDLPENMRKFAKTSNLAENCHLYEESPQPVGSLGRDTDLQQDDTSNSGVADIHRLFNWLSETLANTRNSDASLTDTVNKALGLNSDGAYEELRQKHEYELNSNRDKKEYEQLTCTNIENAHFKGTRSPLLDADTSSVKYPVALSTSEVGTDHKVHLKEEPNLINMSNFEDCSLCPNIPIEHGFHKQSKSNNVEETEIHWKLIPITEGNERSPEDQLGKHGEKQMPDTLKGTTEENVLTGQVMTVEEQCVPAAEPPAVNETTESTVLGEYNIFSRKIEEILKQKNVSYVSRIPTPVFSTQEKMKRLSQFIYSKTSKAGVQEFVDDLHEKLNSIIKATAKGGNWPPVSLNGSGTKIALNSLGRHIIPVSSSDFNKHLEPLYSDTLKNTISTEQHPSTLGLTEIEVNQPHHASELMVTSDHTVPDDTAQETEKETKPPSDVDISAQPALSNFISKLEPEVFNSLVKIMKDVQRNTVKFYIHEEEESVLCKEIKEYLIKLGNTECHPEQFLERRSKIDKLLIIIQNEDIAGFIHKVPGLVTLKKLPCVSFAGVDSLDDVKNHTYNELFISGGFIVSDESILNPEVITIENLKNFLTFLEELSTPEGKWQWKVHCKFQKKLKELGRLNAKALSLLTLLNVYQKKHLVEILSYHNCDSQARNAPELDCLIRLQAQNIQQRHIVFLTEKNIQMPSSYTDSGIVVASAAAFMQNFKDLVGYHNLVTEENLPLLGANENLESQSGNVLIVFIFLKADRKRGMVSLFPYDEMPILKPLTPQVNSFRGSVSMNLSFLIYTKSAHLLYSSQYKLLVFMDCIL</sequence>
<feature type="compositionally biased region" description="Low complexity" evidence="2">
    <location>
        <begin position="64"/>
        <end position="77"/>
    </location>
</feature>
<dbReference type="Pfam" id="PF12509">
    <property type="entry name" value="DUF3715"/>
    <property type="match status" value="1"/>
</dbReference>
<evidence type="ECO:0000259" key="4">
    <source>
        <dbReference type="Pfam" id="PF23314"/>
    </source>
</evidence>
<reference evidence="6 7" key="1">
    <citation type="journal article" date="2020" name="Nature">
        <title>Six reference-quality genomes reveal evolution of bat adaptations.</title>
        <authorList>
            <person name="Jebb D."/>
            <person name="Huang Z."/>
            <person name="Pippel M."/>
            <person name="Hughes G.M."/>
            <person name="Lavrichenko K."/>
            <person name="Devanna P."/>
            <person name="Winkler S."/>
            <person name="Jermiin L.S."/>
            <person name="Skirmuntt E.C."/>
            <person name="Katzourakis A."/>
            <person name="Burkitt-Gray L."/>
            <person name="Ray D.A."/>
            <person name="Sullivan K.A.M."/>
            <person name="Roscito J.G."/>
            <person name="Kirilenko B.M."/>
            <person name="Davalos L.M."/>
            <person name="Corthals A.P."/>
            <person name="Power M.L."/>
            <person name="Jones G."/>
            <person name="Ransome R.D."/>
            <person name="Dechmann D.K.N."/>
            <person name="Locatelli A.G."/>
            <person name="Puechmaille S.J."/>
            <person name="Fedrigo O."/>
            <person name="Jarvis E.D."/>
            <person name="Hiller M."/>
            <person name="Vernes S.C."/>
            <person name="Myers E.W."/>
            <person name="Teeling E.C."/>
        </authorList>
    </citation>
    <scope>NUCLEOTIDE SEQUENCE [LARGE SCALE GENOMIC DNA]</scope>
    <source>
        <strain evidence="6">MPipKuh1</strain>
        <tissue evidence="6">Flight muscle</tissue>
    </source>
</reference>
<feature type="compositionally biased region" description="Gly residues" evidence="2">
    <location>
        <begin position="42"/>
        <end position="63"/>
    </location>
</feature>
<feature type="domain" description="TASOR PIN" evidence="5">
    <location>
        <begin position="1285"/>
        <end position="1426"/>
    </location>
</feature>
<dbReference type="GO" id="GO:0005654">
    <property type="term" value="C:nucleoplasm"/>
    <property type="evidence" value="ECO:0007669"/>
    <property type="project" value="TreeGrafter"/>
</dbReference>
<dbReference type="CDD" id="cd22569">
    <property type="entry name" value="TASOR_PBD"/>
    <property type="match status" value="1"/>
</dbReference>
<feature type="region of interest" description="Disordered" evidence="2">
    <location>
        <begin position="924"/>
        <end position="944"/>
    </location>
</feature>
<feature type="region of interest" description="Disordered" evidence="2">
    <location>
        <begin position="647"/>
        <end position="678"/>
    </location>
</feature>
<feature type="compositionally biased region" description="Basic and acidic residues" evidence="2">
    <location>
        <begin position="924"/>
        <end position="941"/>
    </location>
</feature>
<dbReference type="InterPro" id="IPR022188">
    <property type="entry name" value="TASOR_DUF3715"/>
</dbReference>
<dbReference type="EMBL" id="JACAGB010000011">
    <property type="protein sequence ID" value="KAF6335861.1"/>
    <property type="molecule type" value="Genomic_DNA"/>
</dbReference>
<protein>
    <submittedName>
        <fullName evidence="6">Transcription activation suppressor</fullName>
    </submittedName>
</protein>
<dbReference type="InterPro" id="IPR046432">
    <property type="entry name" value="TASOR"/>
</dbReference>
<dbReference type="GO" id="GO:0003682">
    <property type="term" value="F:chromatin binding"/>
    <property type="evidence" value="ECO:0007669"/>
    <property type="project" value="TreeGrafter"/>
</dbReference>
<dbReference type="GO" id="GO:0000792">
    <property type="term" value="C:heterochromatin"/>
    <property type="evidence" value="ECO:0007669"/>
    <property type="project" value="TreeGrafter"/>
</dbReference>
<dbReference type="GO" id="GO:0045814">
    <property type="term" value="P:negative regulation of gene expression, epigenetic"/>
    <property type="evidence" value="ECO:0007669"/>
    <property type="project" value="InterPro"/>
</dbReference>
<accession>A0A7J7WEW7</accession>
<comment type="similarity">
    <text evidence="1">Belongs to the TASOR family.</text>
</comment>
<dbReference type="Proteomes" id="UP000558488">
    <property type="component" value="Unassembled WGS sequence"/>
</dbReference>
<comment type="caution">
    <text evidence="6">The sequence shown here is derived from an EMBL/GenBank/DDBJ whole genome shotgun (WGS) entry which is preliminary data.</text>
</comment>
<feature type="region of interest" description="Disordered" evidence="2">
    <location>
        <begin position="742"/>
        <end position="763"/>
    </location>
</feature>
<evidence type="ECO:0000259" key="5">
    <source>
        <dbReference type="Pfam" id="PF24630"/>
    </source>
</evidence>
<keyword evidence="7" id="KW-1185">Reference proteome</keyword>
<feature type="region of interest" description="Disordered" evidence="2">
    <location>
        <begin position="1"/>
        <end position="103"/>
    </location>
</feature>
<feature type="domain" description="TASOR alpha/beta" evidence="4">
    <location>
        <begin position="1187"/>
        <end position="1281"/>
    </location>
</feature>
<evidence type="ECO:0000256" key="1">
    <source>
        <dbReference type="ARBA" id="ARBA00008058"/>
    </source>
</evidence>
<dbReference type="Pfam" id="PF23314">
    <property type="entry name" value="TASOR_alpha-beta"/>
    <property type="match status" value="1"/>
</dbReference>
<dbReference type="InterPro" id="IPR056243">
    <property type="entry name" value="TASOR_ab_dom"/>
</dbReference>
<evidence type="ECO:0000313" key="7">
    <source>
        <dbReference type="Proteomes" id="UP000558488"/>
    </source>
</evidence>
<evidence type="ECO:0000256" key="2">
    <source>
        <dbReference type="SAM" id="MobiDB-lite"/>
    </source>
</evidence>
<dbReference type="InterPro" id="IPR056242">
    <property type="entry name" value="PIN_TASOR"/>
</dbReference>
<feature type="compositionally biased region" description="Basic residues" evidence="2">
    <location>
        <begin position="651"/>
        <end position="660"/>
    </location>
</feature>